<dbReference type="RefSeq" id="WP_130161256.1">
    <property type="nucleotide sequence ID" value="NZ_SGIM01000002.1"/>
</dbReference>
<reference evidence="2 3" key="1">
    <citation type="submission" date="2019-02" db="EMBL/GenBank/DDBJ databases">
        <title>The draft genome of Acinetobacter halotolerans strain JCM 31009.</title>
        <authorList>
            <person name="Qin J."/>
            <person name="Feng Y."/>
            <person name="Nemec A."/>
            <person name="Zong Z."/>
        </authorList>
    </citation>
    <scope>NUCLEOTIDE SEQUENCE [LARGE SCALE GENOMIC DNA]</scope>
    <source>
        <strain evidence="2 3">JCM 31009</strain>
    </source>
</reference>
<feature type="transmembrane region" description="Helical" evidence="1">
    <location>
        <begin position="66"/>
        <end position="87"/>
    </location>
</feature>
<evidence type="ECO:0000256" key="1">
    <source>
        <dbReference type="SAM" id="Phobius"/>
    </source>
</evidence>
<organism evidence="2 3">
    <name type="scientific">Acinetobacter halotolerans</name>
    <dbReference type="NCBI Taxonomy" id="1752076"/>
    <lineage>
        <taxon>Bacteria</taxon>
        <taxon>Pseudomonadati</taxon>
        <taxon>Pseudomonadota</taxon>
        <taxon>Gammaproteobacteria</taxon>
        <taxon>Moraxellales</taxon>
        <taxon>Moraxellaceae</taxon>
        <taxon>Acinetobacter</taxon>
    </lineage>
</organism>
<keyword evidence="1" id="KW-0812">Transmembrane</keyword>
<feature type="transmembrane region" description="Helical" evidence="1">
    <location>
        <begin position="99"/>
        <end position="126"/>
    </location>
</feature>
<evidence type="ECO:0000313" key="2">
    <source>
        <dbReference type="EMBL" id="RZF55932.1"/>
    </source>
</evidence>
<feature type="transmembrane region" description="Helical" evidence="1">
    <location>
        <begin position="12"/>
        <end position="30"/>
    </location>
</feature>
<dbReference type="EMBL" id="SGIM01000002">
    <property type="protein sequence ID" value="RZF55932.1"/>
    <property type="molecule type" value="Genomic_DNA"/>
</dbReference>
<evidence type="ECO:0000313" key="3">
    <source>
        <dbReference type="Proteomes" id="UP000292110"/>
    </source>
</evidence>
<dbReference type="Proteomes" id="UP000292110">
    <property type="component" value="Unassembled WGS sequence"/>
</dbReference>
<proteinExistence type="predicted"/>
<feature type="transmembrane region" description="Helical" evidence="1">
    <location>
        <begin position="138"/>
        <end position="161"/>
    </location>
</feature>
<sequence length="172" mass="19125">MVKVSKKLLYLGFILPSLVVSLIFLVIILFSTISEIHSGKHVVTQYIFSITVIEAIWFIITSAIGMYLVILLSCGVQSIIYSFLMNYIIFPKVKSHFRIVLISGVLGGLSTTLPVLFLCFYSALYGTSDSSNIYNNEILIMLGSVFGFGFVIGLFSGYFLLKAYKSQEKALT</sequence>
<gene>
    <name evidence="2" type="ORF">EXE30_03765</name>
</gene>
<protein>
    <submittedName>
        <fullName evidence="2">Uncharacterized protein</fullName>
    </submittedName>
</protein>
<keyword evidence="3" id="KW-1185">Reference proteome</keyword>
<dbReference type="AlphaFoldDB" id="A0A4Q6XC16"/>
<accession>A0A4Q6XC16</accession>
<feature type="transmembrane region" description="Helical" evidence="1">
    <location>
        <begin position="42"/>
        <end position="60"/>
    </location>
</feature>
<name>A0A4Q6XC16_9GAMM</name>
<comment type="caution">
    <text evidence="2">The sequence shown here is derived from an EMBL/GenBank/DDBJ whole genome shotgun (WGS) entry which is preliminary data.</text>
</comment>
<keyword evidence="1" id="KW-1133">Transmembrane helix</keyword>
<keyword evidence="1" id="KW-0472">Membrane</keyword>